<organism evidence="3 4">
    <name type="scientific">Planoprotostelium fungivorum</name>
    <dbReference type="NCBI Taxonomy" id="1890364"/>
    <lineage>
        <taxon>Eukaryota</taxon>
        <taxon>Amoebozoa</taxon>
        <taxon>Evosea</taxon>
        <taxon>Variosea</taxon>
        <taxon>Cavosteliida</taxon>
        <taxon>Cavosteliaceae</taxon>
        <taxon>Planoprotostelium</taxon>
    </lineage>
</organism>
<dbReference type="CDD" id="cd19077">
    <property type="entry name" value="AKR_AKR8A1-2"/>
    <property type="match status" value="1"/>
</dbReference>
<dbReference type="InterPro" id="IPR036812">
    <property type="entry name" value="NAD(P)_OxRdtase_dom_sf"/>
</dbReference>
<dbReference type="Pfam" id="PF00248">
    <property type="entry name" value="Aldo_ket_red"/>
    <property type="match status" value="1"/>
</dbReference>
<dbReference type="PANTHER" id="PTHR43625">
    <property type="entry name" value="AFLATOXIN B1 ALDEHYDE REDUCTASE"/>
    <property type="match status" value="1"/>
</dbReference>
<keyword evidence="1" id="KW-0560">Oxidoreductase</keyword>
<proteinExistence type="predicted"/>
<name>A0A2P6NQH3_9EUKA</name>
<dbReference type="SUPFAM" id="SSF51430">
    <property type="entry name" value="NAD(P)-linked oxidoreductase"/>
    <property type="match status" value="1"/>
</dbReference>
<dbReference type="Gene3D" id="3.20.20.100">
    <property type="entry name" value="NADP-dependent oxidoreductase domain"/>
    <property type="match status" value="1"/>
</dbReference>
<evidence type="ECO:0000313" key="3">
    <source>
        <dbReference type="EMBL" id="PRP86201.1"/>
    </source>
</evidence>
<feature type="domain" description="NADP-dependent oxidoreductase" evidence="2">
    <location>
        <begin position="12"/>
        <end position="308"/>
    </location>
</feature>
<evidence type="ECO:0000313" key="4">
    <source>
        <dbReference type="Proteomes" id="UP000241769"/>
    </source>
</evidence>
<comment type="caution">
    <text evidence="3">The sequence shown here is derived from an EMBL/GenBank/DDBJ whole genome shotgun (WGS) entry which is preliminary data.</text>
</comment>
<dbReference type="InParanoid" id="A0A2P6NQH3"/>
<evidence type="ECO:0000259" key="2">
    <source>
        <dbReference type="Pfam" id="PF00248"/>
    </source>
</evidence>
<sequence length="331" mass="36295">MSVKIGRDTVGKVGLGLMGLTWRANDTPDEQAFETIKSAVDAGCTLLNGGTFYNRPDQPLSNLKLIRRFYEKYPEYVDKTILSVKGCLTPSFAPTGTRDGVRKSAIEAAEVLKGVKKIDIFESARVDTNVPIEETIGYLAELVKEGVFNYIGLSEVNGQTVRRAHKVHPITAVEVEYSLFSREPESNGVLSACEELDIALVAYSPVSRGLLTGAITSLSDIPENDMRRNFDRFKEETLEDNLKLVEVVKRQAEKKGITPAQLAIAWVTAQSKHVVAIPGSTSKSRATENAKAAQVEFSEEELKELRTMVESFKVKENHSSIADKIEGAVGG</sequence>
<evidence type="ECO:0000256" key="1">
    <source>
        <dbReference type="ARBA" id="ARBA00023002"/>
    </source>
</evidence>
<dbReference type="GO" id="GO:0005737">
    <property type="term" value="C:cytoplasm"/>
    <property type="evidence" value="ECO:0007669"/>
    <property type="project" value="TreeGrafter"/>
</dbReference>
<dbReference type="GO" id="GO:0016491">
    <property type="term" value="F:oxidoreductase activity"/>
    <property type="evidence" value="ECO:0007669"/>
    <property type="project" value="UniProtKB-KW"/>
</dbReference>
<dbReference type="InterPro" id="IPR023210">
    <property type="entry name" value="NADP_OxRdtase_dom"/>
</dbReference>
<dbReference type="OrthoDB" id="37537at2759"/>
<dbReference type="AlphaFoldDB" id="A0A2P6NQH3"/>
<gene>
    <name evidence="3" type="ORF">PROFUN_05717</name>
</gene>
<protein>
    <recommendedName>
        <fullName evidence="2">NADP-dependent oxidoreductase domain-containing protein</fullName>
    </recommendedName>
</protein>
<dbReference type="PANTHER" id="PTHR43625:SF78">
    <property type="entry name" value="PYRIDOXAL REDUCTASE-RELATED"/>
    <property type="match status" value="1"/>
</dbReference>
<reference evidence="3 4" key="1">
    <citation type="journal article" date="2018" name="Genome Biol. Evol.">
        <title>Multiple Roots of Fruiting Body Formation in Amoebozoa.</title>
        <authorList>
            <person name="Hillmann F."/>
            <person name="Forbes G."/>
            <person name="Novohradska S."/>
            <person name="Ferling I."/>
            <person name="Riege K."/>
            <person name="Groth M."/>
            <person name="Westermann M."/>
            <person name="Marz M."/>
            <person name="Spaller T."/>
            <person name="Winckler T."/>
            <person name="Schaap P."/>
            <person name="Glockner G."/>
        </authorList>
    </citation>
    <scope>NUCLEOTIDE SEQUENCE [LARGE SCALE GENOMIC DNA]</scope>
    <source>
        <strain evidence="3 4">Jena</strain>
    </source>
</reference>
<keyword evidence="4" id="KW-1185">Reference proteome</keyword>
<dbReference type="Proteomes" id="UP000241769">
    <property type="component" value="Unassembled WGS sequence"/>
</dbReference>
<dbReference type="InterPro" id="IPR050791">
    <property type="entry name" value="Aldo-Keto_reductase"/>
</dbReference>
<dbReference type="STRING" id="1890364.A0A2P6NQH3"/>
<accession>A0A2P6NQH3</accession>
<dbReference type="EMBL" id="MDYQ01000034">
    <property type="protein sequence ID" value="PRP86201.1"/>
    <property type="molecule type" value="Genomic_DNA"/>
</dbReference>